<dbReference type="Proteomes" id="UP000831120">
    <property type="component" value="Chromosome"/>
</dbReference>
<name>A0ABM7XHR4_THEBO</name>
<sequence>MIFDLLNSLKGNPPPAPYAAGTLENTLFAQLSDGGWRNPQLSSHLAYGQKAFSHLD</sequence>
<evidence type="ECO:0000313" key="2">
    <source>
        <dbReference type="Proteomes" id="UP000831120"/>
    </source>
</evidence>
<dbReference type="EMBL" id="AP025593">
    <property type="protein sequence ID" value="BDG15828.1"/>
    <property type="molecule type" value="Genomic_DNA"/>
</dbReference>
<reference evidence="1 2" key="1">
    <citation type="journal article" date="2022" name="Microbiol. Resour. Announc.">
        <title>Complete Genome Sequences of Thermus Strains Isolated from Senami Hot Spring in Japan.</title>
        <authorList>
            <person name="Miyazaki K."/>
        </authorList>
    </citation>
    <scope>NUCLEOTIDE SEQUENCE [LARGE SCALE GENOMIC DNA]</scope>
    <source>
        <strain evidence="1 2">SNM4-1</strain>
    </source>
</reference>
<proteinExistence type="predicted"/>
<gene>
    <name evidence="1" type="ORF">TbrSNM41_05620</name>
</gene>
<organism evidence="1 2">
    <name type="scientific">Thermus brockianus</name>
    <dbReference type="NCBI Taxonomy" id="56956"/>
    <lineage>
        <taxon>Bacteria</taxon>
        <taxon>Thermotogati</taxon>
        <taxon>Deinococcota</taxon>
        <taxon>Deinococci</taxon>
        <taxon>Thermales</taxon>
        <taxon>Thermaceae</taxon>
        <taxon>Thermus</taxon>
    </lineage>
</organism>
<accession>A0ABM7XHR4</accession>
<protein>
    <submittedName>
        <fullName evidence="1">Uncharacterized protein</fullName>
    </submittedName>
</protein>
<keyword evidence="2" id="KW-1185">Reference proteome</keyword>
<evidence type="ECO:0000313" key="1">
    <source>
        <dbReference type="EMBL" id="BDG15828.1"/>
    </source>
</evidence>